<evidence type="ECO:0000313" key="3">
    <source>
        <dbReference type="EMBL" id="KAF5250228.1"/>
    </source>
</evidence>
<reference evidence="3 4" key="1">
    <citation type="journal article" date="2020" name="BMC Genomics">
        <title>Correction to: Identification and distribution of gene clusters required for synthesis of sphingolipid metabolism inhibitors in diverse species of the filamentous fungus Fusarium.</title>
        <authorList>
            <person name="Kim H.S."/>
            <person name="Lohmar J.M."/>
            <person name="Busman M."/>
            <person name="Brown D.W."/>
            <person name="Naumann T.A."/>
            <person name="Divon H.H."/>
            <person name="Lysoe E."/>
            <person name="Uhlig S."/>
            <person name="Proctor R.H."/>
        </authorList>
    </citation>
    <scope>NUCLEOTIDE SEQUENCE [LARGE SCALE GENOMIC DNA]</scope>
    <source>
        <strain evidence="3 4">NRRL 25214</strain>
    </source>
</reference>
<dbReference type="SUPFAM" id="SSF142921">
    <property type="entry name" value="WGR domain-like"/>
    <property type="match status" value="1"/>
</dbReference>
<evidence type="ECO:0000313" key="4">
    <source>
        <dbReference type="Proteomes" id="UP000573603"/>
    </source>
</evidence>
<dbReference type="Pfam" id="PF05406">
    <property type="entry name" value="WGR"/>
    <property type="match status" value="1"/>
</dbReference>
<protein>
    <recommendedName>
        <fullName evidence="2">WGR domain-containing protein</fullName>
    </recommendedName>
</protein>
<gene>
    <name evidence="3" type="ORF">FANTH_4553</name>
</gene>
<feature type="compositionally biased region" description="Polar residues" evidence="1">
    <location>
        <begin position="636"/>
        <end position="653"/>
    </location>
</feature>
<dbReference type="AlphaFoldDB" id="A0A8H4ZP23"/>
<comment type="caution">
    <text evidence="3">The sequence shown here is derived from an EMBL/GenBank/DDBJ whole genome shotgun (WGS) entry which is preliminary data.</text>
</comment>
<accession>A0A8H4ZP23</accession>
<feature type="domain" description="WGR" evidence="2">
    <location>
        <begin position="721"/>
        <end position="763"/>
    </location>
</feature>
<organism evidence="3 4">
    <name type="scientific">Fusarium anthophilum</name>
    <dbReference type="NCBI Taxonomy" id="48485"/>
    <lineage>
        <taxon>Eukaryota</taxon>
        <taxon>Fungi</taxon>
        <taxon>Dikarya</taxon>
        <taxon>Ascomycota</taxon>
        <taxon>Pezizomycotina</taxon>
        <taxon>Sordariomycetes</taxon>
        <taxon>Hypocreomycetidae</taxon>
        <taxon>Hypocreales</taxon>
        <taxon>Nectriaceae</taxon>
        <taxon>Fusarium</taxon>
        <taxon>Fusarium fujikuroi species complex</taxon>
    </lineage>
</organism>
<evidence type="ECO:0000259" key="2">
    <source>
        <dbReference type="Pfam" id="PF05406"/>
    </source>
</evidence>
<feature type="region of interest" description="Disordered" evidence="1">
    <location>
        <begin position="613"/>
        <end position="687"/>
    </location>
</feature>
<evidence type="ECO:0000256" key="1">
    <source>
        <dbReference type="SAM" id="MobiDB-lite"/>
    </source>
</evidence>
<sequence>MYISKWNAAQRFKDVLLLNLDYIEDSHGGWPCSSPYNSSLRKDCESEDDYEQLLELCLQGLLVMGDPERHWRVNRQRLDPGVYEPIPYLEFIVQERPSTMRNILLGLEHDPRLTVGCWSEREGLFTGKRVPFRKRSQADSKIDKVDYRQGRDLSLKSFCLDDVKAFKDQDIFICAVAKSMGWDRDFNLASQVSKHMTRPSMWNDAQTWPELLRANETYIKSSRKKRFRYPSPYLGIPRMDCATDEEYRSLIQLTENGLLVLGGQGLDKGSDWRGGRLTRNQRMEYRGIPCIKFIVPETVPKLISNLVADKKLTVVVTDGESGLTRSQTTGLCDRMGRELQPGASWKPQLTRPEQSLEDLCLNRVKILRRQNVSICTVAMRITENNKEELEGEEAAFINATTKFDLIDKIAAHIENPRNLDHAKNLCQLFKLYDTYIDRNFETEDVEKSKMLLRNELLALENRIEVREDWKGWKIPLLKFAFIQSPTKENFISKLFQDPKLAVACWNGKDGSSRDMKMNTTCSTIYATFEQFRYNGRIEKEYARYYSGDCGTSLCGEVLEHAKALKDRDVIICIVAMRANKLIEDRDTRGLSKAIEKFDITKRVAGHLEAVNSGVTDTESTISRRRRATESRRLQAKSATQELSQTTSRANPNDRQGKAKAGAGGKYRGNEKDLSKSPMKSRGLEKKDTECRLNAQNDPTYQICVDPDSREAYDGCFVLTDSGDNINKTRYGHVGKAGRTSMRSYGSLEKAVKKFEEKVNDKNHLARSNCKQRSEPHKYTIVKRGCKLGPGGEKAIFSQNYDATKLPLGHLAEKAVTEGSQCLEEHDNLHDDPSLASTKYKSSKAIATRKLFNKY</sequence>
<dbReference type="EMBL" id="JABEVY010000095">
    <property type="protein sequence ID" value="KAF5250228.1"/>
    <property type="molecule type" value="Genomic_DNA"/>
</dbReference>
<dbReference type="Proteomes" id="UP000573603">
    <property type="component" value="Unassembled WGS sequence"/>
</dbReference>
<dbReference type="InterPro" id="IPR036930">
    <property type="entry name" value="WGR_dom_sf"/>
</dbReference>
<proteinExistence type="predicted"/>
<keyword evidence="4" id="KW-1185">Reference proteome</keyword>
<dbReference type="InterPro" id="IPR008893">
    <property type="entry name" value="WGR_domain"/>
</dbReference>
<name>A0A8H4ZP23_9HYPO</name>